<reference evidence="2 4" key="1">
    <citation type="submission" date="2024-04" db="EMBL/GenBank/DDBJ databases">
        <title>Genome assembly C_amara_ONT_v2.</title>
        <authorList>
            <person name="Yant L."/>
            <person name="Moore C."/>
            <person name="Slenker M."/>
        </authorList>
    </citation>
    <scope>NUCLEOTIDE SEQUENCE [LARGE SCALE GENOMIC DNA]</scope>
    <source>
        <tissue evidence="2">Leaf</tissue>
    </source>
</reference>
<proteinExistence type="predicted"/>
<dbReference type="EMBL" id="JBANAX010000160">
    <property type="protein sequence ID" value="KAL1220167.1"/>
    <property type="molecule type" value="Genomic_DNA"/>
</dbReference>
<keyword evidence="4" id="KW-1185">Reference proteome</keyword>
<dbReference type="Proteomes" id="UP001558713">
    <property type="component" value="Unassembled WGS sequence"/>
</dbReference>
<feature type="domain" description="F-box" evidence="1">
    <location>
        <begin position="1"/>
        <end position="48"/>
    </location>
</feature>
<dbReference type="Gene3D" id="1.20.1280.50">
    <property type="match status" value="1"/>
</dbReference>
<organism evidence="2 4">
    <name type="scientific">Cardamine amara subsp. amara</name>
    <dbReference type="NCBI Taxonomy" id="228776"/>
    <lineage>
        <taxon>Eukaryota</taxon>
        <taxon>Viridiplantae</taxon>
        <taxon>Streptophyta</taxon>
        <taxon>Embryophyta</taxon>
        <taxon>Tracheophyta</taxon>
        <taxon>Spermatophyta</taxon>
        <taxon>Magnoliopsida</taxon>
        <taxon>eudicotyledons</taxon>
        <taxon>Gunneridae</taxon>
        <taxon>Pentapetalae</taxon>
        <taxon>rosids</taxon>
        <taxon>malvids</taxon>
        <taxon>Brassicales</taxon>
        <taxon>Brassicaceae</taxon>
        <taxon>Cardamineae</taxon>
        <taxon>Cardamine</taxon>
    </lineage>
</organism>
<dbReference type="SUPFAM" id="SSF81383">
    <property type="entry name" value="F-box domain"/>
    <property type="match status" value="1"/>
</dbReference>
<dbReference type="Pfam" id="PF07734">
    <property type="entry name" value="FBA_1"/>
    <property type="match status" value="1"/>
</dbReference>
<sequence length="362" mass="42608">MAPVPWELEEDILSRLRPRSLVRFRSVCKRWNDLLDEKRFINSHFTRSRPELIFVTNSKIYSIEFIGLDGVDPRIEFHELGSSGIPHQEIKLTCTNINTFDGLLFLNYFKKTAVWNPWLRQVKWLEYEDNMFDVYGLGYDNTKPEKVYKIFGGFICLRKNQKVYHQRVAIYECASHAFKFIDTPDEDWPIDNAKRFLVSFKGNLYWISWNPNTAENYIRSFDFSRDIFKPFSVLPCRKNKGKDGLILSVFKGDCFSVLKLCYATRTIEIWVTKNKIDDGHQVVWINLMTLQPSYMPNIASKCFGLSYFIYDNTTLIMACAEEDNGAPCIYIIKRDMFKKIQIGSEWLQYVHCVYVPNFIPLP</sequence>
<protein>
    <submittedName>
        <fullName evidence="2">F-box/LRR-repeat protein</fullName>
    </submittedName>
</protein>
<dbReference type="NCBIfam" id="TIGR01640">
    <property type="entry name" value="F_box_assoc_1"/>
    <property type="match status" value="1"/>
</dbReference>
<name>A0ABD1BSK8_CARAN</name>
<dbReference type="SMART" id="SM00256">
    <property type="entry name" value="FBOX"/>
    <property type="match status" value="1"/>
</dbReference>
<dbReference type="InterPro" id="IPR001810">
    <property type="entry name" value="F-box_dom"/>
</dbReference>
<evidence type="ECO:0000313" key="2">
    <source>
        <dbReference type="EMBL" id="KAL1220167.1"/>
    </source>
</evidence>
<gene>
    <name evidence="2" type="ORF">V5N11_012894</name>
    <name evidence="3" type="ORF">V5N11_022231</name>
</gene>
<dbReference type="Pfam" id="PF00646">
    <property type="entry name" value="F-box"/>
    <property type="match status" value="1"/>
</dbReference>
<dbReference type="InterPro" id="IPR017451">
    <property type="entry name" value="F-box-assoc_interact_dom"/>
</dbReference>
<dbReference type="CDD" id="cd22157">
    <property type="entry name" value="F-box_AtFBW1-like"/>
    <property type="match status" value="1"/>
</dbReference>
<dbReference type="InterPro" id="IPR036047">
    <property type="entry name" value="F-box-like_dom_sf"/>
</dbReference>
<dbReference type="InterPro" id="IPR050233">
    <property type="entry name" value="A_thaliana_F-box"/>
</dbReference>
<dbReference type="PANTHER" id="PTHR47993:SF395">
    <property type="entry name" value="JACALIN-RELATED LECTIN 37-RELATED"/>
    <property type="match status" value="1"/>
</dbReference>
<evidence type="ECO:0000313" key="4">
    <source>
        <dbReference type="Proteomes" id="UP001558713"/>
    </source>
</evidence>
<dbReference type="PROSITE" id="PS50181">
    <property type="entry name" value="FBOX"/>
    <property type="match status" value="1"/>
</dbReference>
<dbReference type="AlphaFoldDB" id="A0ABD1BSK8"/>
<dbReference type="PANTHER" id="PTHR47993">
    <property type="entry name" value="OS09G0372900 PROTEIN-RELATED"/>
    <property type="match status" value="1"/>
</dbReference>
<evidence type="ECO:0000259" key="1">
    <source>
        <dbReference type="PROSITE" id="PS50181"/>
    </source>
</evidence>
<evidence type="ECO:0000313" key="3">
    <source>
        <dbReference type="EMBL" id="KAL1223668.1"/>
    </source>
</evidence>
<comment type="caution">
    <text evidence="2">The sequence shown here is derived from an EMBL/GenBank/DDBJ whole genome shotgun (WGS) entry which is preliminary data.</text>
</comment>
<dbReference type="InterPro" id="IPR006527">
    <property type="entry name" value="F-box-assoc_dom_typ1"/>
</dbReference>
<accession>A0ABD1BSK8</accession>
<dbReference type="EMBL" id="JBANAX010000068">
    <property type="protein sequence ID" value="KAL1223668.1"/>
    <property type="molecule type" value="Genomic_DNA"/>
</dbReference>